<dbReference type="HOGENOM" id="CLU_1440982_0_0_1"/>
<proteinExistence type="predicted"/>
<dbReference type="AlphaFoldDB" id="D6RPY0"/>
<dbReference type="VEuPathDB" id="FungiDB:CC1G_15301"/>
<name>D6RPY0_COPC7</name>
<organism evidence="1 2">
    <name type="scientific">Coprinopsis cinerea (strain Okayama-7 / 130 / ATCC MYA-4618 / FGSC 9003)</name>
    <name type="common">Inky cap fungus</name>
    <name type="synonym">Hormographiella aspergillata</name>
    <dbReference type="NCBI Taxonomy" id="240176"/>
    <lineage>
        <taxon>Eukaryota</taxon>
        <taxon>Fungi</taxon>
        <taxon>Dikarya</taxon>
        <taxon>Basidiomycota</taxon>
        <taxon>Agaricomycotina</taxon>
        <taxon>Agaricomycetes</taxon>
        <taxon>Agaricomycetidae</taxon>
        <taxon>Agaricales</taxon>
        <taxon>Agaricineae</taxon>
        <taxon>Psathyrellaceae</taxon>
        <taxon>Coprinopsis</taxon>
    </lineage>
</organism>
<dbReference type="InParanoid" id="D6RPY0"/>
<reference evidence="1 2" key="1">
    <citation type="journal article" date="2010" name="Proc. Natl. Acad. Sci. U.S.A.">
        <title>Insights into evolution of multicellular fungi from the assembled chromosomes of the mushroom Coprinopsis cinerea (Coprinus cinereus).</title>
        <authorList>
            <person name="Stajich J.E."/>
            <person name="Wilke S.K."/>
            <person name="Ahren D."/>
            <person name="Au C.H."/>
            <person name="Birren B.W."/>
            <person name="Borodovsky M."/>
            <person name="Burns C."/>
            <person name="Canback B."/>
            <person name="Casselton L.A."/>
            <person name="Cheng C.K."/>
            <person name="Deng J."/>
            <person name="Dietrich F.S."/>
            <person name="Fargo D.C."/>
            <person name="Farman M.L."/>
            <person name="Gathman A.C."/>
            <person name="Goldberg J."/>
            <person name="Guigo R."/>
            <person name="Hoegger P.J."/>
            <person name="Hooker J.B."/>
            <person name="Huggins A."/>
            <person name="James T.Y."/>
            <person name="Kamada T."/>
            <person name="Kilaru S."/>
            <person name="Kodira C."/>
            <person name="Kues U."/>
            <person name="Kupfer D."/>
            <person name="Kwan H.S."/>
            <person name="Lomsadze A."/>
            <person name="Li W."/>
            <person name="Lilly W.W."/>
            <person name="Ma L.J."/>
            <person name="Mackey A.J."/>
            <person name="Manning G."/>
            <person name="Martin F."/>
            <person name="Muraguchi H."/>
            <person name="Natvig D.O."/>
            <person name="Palmerini H."/>
            <person name="Ramesh M.A."/>
            <person name="Rehmeyer C.J."/>
            <person name="Roe B.A."/>
            <person name="Shenoy N."/>
            <person name="Stanke M."/>
            <person name="Ter-Hovhannisyan V."/>
            <person name="Tunlid A."/>
            <person name="Velagapudi R."/>
            <person name="Vision T.J."/>
            <person name="Zeng Q."/>
            <person name="Zolan M.E."/>
            <person name="Pukkila P.J."/>
        </authorList>
    </citation>
    <scope>NUCLEOTIDE SEQUENCE [LARGE SCALE GENOMIC DNA]</scope>
    <source>
        <strain evidence="2">Okayama-7 / 130 / ATCC MYA-4618 / FGSC 9003</strain>
    </source>
</reference>
<evidence type="ECO:0000313" key="2">
    <source>
        <dbReference type="Proteomes" id="UP000001861"/>
    </source>
</evidence>
<dbReference type="KEGG" id="cci:CC1G_15301"/>
<dbReference type="Proteomes" id="UP000001861">
    <property type="component" value="Unassembled WGS sequence"/>
</dbReference>
<dbReference type="RefSeq" id="XP_002910394.1">
    <property type="nucleotide sequence ID" value="XM_002910348.1"/>
</dbReference>
<comment type="caution">
    <text evidence="1">The sequence shown here is derived from an EMBL/GenBank/DDBJ whole genome shotgun (WGS) entry which is preliminary data.</text>
</comment>
<sequence>MARRLIAEVPDCRRSPREVAEEHLLTSGLGCHERFNVLPRGSGGYEVARYGSRLSLYGKALVAADAPHDEATPRCTPILSRSRTVELLCQRGLDPPSAPCYKEKGLQRELRSESVYFTYTGSGCPYTDVEWLATRPLTSRGLDEALPLVHFHRATGHALGERTGSQWPMDVMTTLSRRKNDRIVERVS</sequence>
<evidence type="ECO:0000313" key="1">
    <source>
        <dbReference type="EMBL" id="EFI26900.1"/>
    </source>
</evidence>
<dbReference type="EMBL" id="AACS02000010">
    <property type="protein sequence ID" value="EFI26900.1"/>
    <property type="molecule type" value="Genomic_DNA"/>
</dbReference>
<accession>D6RPY0</accession>
<protein>
    <submittedName>
        <fullName evidence="1">Uncharacterized protein</fullName>
    </submittedName>
</protein>
<gene>
    <name evidence="1" type="ORF">CC1G_15301</name>
</gene>
<keyword evidence="2" id="KW-1185">Reference proteome</keyword>
<dbReference type="GeneID" id="9379188"/>